<gene>
    <name evidence="2" type="ORF">FC748_04440</name>
</gene>
<sequence>MKKSISFLLILSLLLIILSPYLKAHAQENGSMEKISSVHNYIEYLNEKSEHDESTNDILDQFLELSKEDQELFIQALQPENYIRINSLALGRPNESIEVELDNGKKIDVQVNFNTQQEVNKIELLSLNSIQNTQKDNKFKRQSLNSNLNISRLTTYRVTTPWASAQLALLGITTSTFSTRMILETDGSQALQVYDIERKYVNHNPAIWTTDIGYTNFYISGGKGYGGYQWKLSATGALGSISSNLDMIIRADHNTRHFRVNSGRSSWNQNWTAF</sequence>
<dbReference type="RefSeq" id="WP_108030107.1">
    <property type="nucleotide sequence ID" value="NZ_PYUE01000003.1"/>
</dbReference>
<dbReference type="Proteomes" id="UP000308330">
    <property type="component" value="Unassembled WGS sequence"/>
</dbReference>
<comment type="caution">
    <text evidence="2">The sequence shown here is derived from an EMBL/GenBank/DDBJ whole genome shotgun (WGS) entry which is preliminary data.</text>
</comment>
<feature type="signal peptide" evidence="1">
    <location>
        <begin position="1"/>
        <end position="26"/>
    </location>
</feature>
<keyword evidence="1" id="KW-0732">Signal</keyword>
<name>A0ABY2T3T7_9BACI</name>
<feature type="chain" id="PRO_5045857083" evidence="1">
    <location>
        <begin position="27"/>
        <end position="274"/>
    </location>
</feature>
<keyword evidence="3" id="KW-1185">Reference proteome</keyword>
<dbReference type="EMBL" id="SZPT01000001">
    <property type="protein sequence ID" value="TKI50471.1"/>
    <property type="molecule type" value="Genomic_DNA"/>
</dbReference>
<reference evidence="2 3" key="1">
    <citation type="submission" date="2019-04" db="EMBL/GenBank/DDBJ databases">
        <title>Lysinibacillus genome sequencing.</title>
        <authorList>
            <person name="Dunlap C."/>
        </authorList>
    </citation>
    <scope>NUCLEOTIDE SEQUENCE [LARGE SCALE GENOMIC DNA]</scope>
    <source>
        <strain evidence="2 3">KCTC 33042</strain>
    </source>
</reference>
<proteinExistence type="predicted"/>
<organism evidence="2 3">
    <name type="scientific">Lysinibacillus tabacifolii</name>
    <dbReference type="NCBI Taxonomy" id="1173107"/>
    <lineage>
        <taxon>Bacteria</taxon>
        <taxon>Bacillati</taxon>
        <taxon>Bacillota</taxon>
        <taxon>Bacilli</taxon>
        <taxon>Bacillales</taxon>
        <taxon>Bacillaceae</taxon>
        <taxon>Lysinibacillus</taxon>
    </lineage>
</organism>
<protein>
    <submittedName>
        <fullName evidence="2">Uncharacterized protein</fullName>
    </submittedName>
</protein>
<evidence type="ECO:0000256" key="1">
    <source>
        <dbReference type="SAM" id="SignalP"/>
    </source>
</evidence>
<evidence type="ECO:0000313" key="2">
    <source>
        <dbReference type="EMBL" id="TKI50471.1"/>
    </source>
</evidence>
<evidence type="ECO:0000313" key="3">
    <source>
        <dbReference type="Proteomes" id="UP000308330"/>
    </source>
</evidence>
<accession>A0ABY2T3T7</accession>